<dbReference type="Pfam" id="PF01607">
    <property type="entry name" value="CBM_14"/>
    <property type="match status" value="1"/>
</dbReference>
<evidence type="ECO:0000313" key="5">
    <source>
        <dbReference type="RefSeq" id="XP_013090178.2"/>
    </source>
</evidence>
<proteinExistence type="predicted"/>
<dbReference type="Gene3D" id="2.170.140.10">
    <property type="entry name" value="Chitin binding domain"/>
    <property type="match status" value="1"/>
</dbReference>
<dbReference type="RefSeq" id="XP_013090178.2">
    <property type="nucleotide sequence ID" value="XM_013234724.2"/>
</dbReference>
<evidence type="ECO:0000256" key="2">
    <source>
        <dbReference type="SAM" id="SignalP"/>
    </source>
</evidence>
<dbReference type="SUPFAM" id="SSF57625">
    <property type="entry name" value="Invertebrate chitin-binding proteins"/>
    <property type="match status" value="1"/>
</dbReference>
<evidence type="ECO:0000313" key="4">
    <source>
        <dbReference type="Proteomes" id="UP001165740"/>
    </source>
</evidence>
<dbReference type="GeneID" id="106074009"/>
<keyword evidence="2" id="KW-0732">Signal</keyword>
<dbReference type="InterPro" id="IPR036508">
    <property type="entry name" value="Chitin-bd_dom_sf"/>
</dbReference>
<dbReference type="SMART" id="SM00494">
    <property type="entry name" value="ChtBD2"/>
    <property type="match status" value="1"/>
</dbReference>
<feature type="compositionally biased region" description="Polar residues" evidence="1">
    <location>
        <begin position="222"/>
        <end position="231"/>
    </location>
</feature>
<dbReference type="GO" id="GO:0005576">
    <property type="term" value="C:extracellular region"/>
    <property type="evidence" value="ECO:0007669"/>
    <property type="project" value="InterPro"/>
</dbReference>
<dbReference type="AlphaFoldDB" id="A0A9U8EK38"/>
<keyword evidence="4" id="KW-1185">Reference proteome</keyword>
<reference evidence="5" key="1">
    <citation type="submission" date="2025-08" db="UniProtKB">
        <authorList>
            <consortium name="RefSeq"/>
        </authorList>
    </citation>
    <scope>IDENTIFICATION</scope>
</reference>
<feature type="domain" description="Chitin-binding type-2" evidence="3">
    <location>
        <begin position="25"/>
        <end position="82"/>
    </location>
</feature>
<dbReference type="OrthoDB" id="6161725at2759"/>
<dbReference type="PROSITE" id="PS50940">
    <property type="entry name" value="CHIT_BIND_II"/>
    <property type="match status" value="1"/>
</dbReference>
<organism evidence="4 5">
    <name type="scientific">Biomphalaria glabrata</name>
    <name type="common">Bloodfluke planorb</name>
    <name type="synonym">Freshwater snail</name>
    <dbReference type="NCBI Taxonomy" id="6526"/>
    <lineage>
        <taxon>Eukaryota</taxon>
        <taxon>Metazoa</taxon>
        <taxon>Spiralia</taxon>
        <taxon>Lophotrochozoa</taxon>
        <taxon>Mollusca</taxon>
        <taxon>Gastropoda</taxon>
        <taxon>Heterobranchia</taxon>
        <taxon>Euthyneura</taxon>
        <taxon>Panpulmonata</taxon>
        <taxon>Hygrophila</taxon>
        <taxon>Lymnaeoidea</taxon>
        <taxon>Planorbidae</taxon>
        <taxon>Biomphalaria</taxon>
    </lineage>
</organism>
<feature type="chain" id="PRO_5040855280" evidence="2">
    <location>
        <begin position="21"/>
        <end position="231"/>
    </location>
</feature>
<feature type="compositionally biased region" description="Low complexity" evidence="1">
    <location>
        <begin position="193"/>
        <end position="209"/>
    </location>
</feature>
<dbReference type="GO" id="GO:0008061">
    <property type="term" value="F:chitin binding"/>
    <property type="evidence" value="ECO:0007669"/>
    <property type="project" value="InterPro"/>
</dbReference>
<dbReference type="Proteomes" id="UP001165740">
    <property type="component" value="Chromosome 13"/>
</dbReference>
<dbReference type="InterPro" id="IPR002557">
    <property type="entry name" value="Chitin-bd_dom"/>
</dbReference>
<sequence>MATQLILIFALVMFTSTVRAQPAYGTGCGLALEDIPNPASETCTAFFRCYRNRQYSLRCPLGQAFDFDKSRCRPDREIDCPLQLQRFQAPAVPAYLRPPGQNQQEREIEIRVVQVPPGVDPNSIQITGNVGRLAPTNNRPVFTNQFPSLLNTHTRTGIVQQQQPPTFNAGVQGPGQYIPGQVTQGQFVPPQPQAQVPLVKPQQAPLQPAEGQPGQDGLNILVPQQAQEVPQ</sequence>
<feature type="region of interest" description="Disordered" evidence="1">
    <location>
        <begin position="184"/>
        <end position="231"/>
    </location>
</feature>
<name>A0A9U8EK38_BIOGL</name>
<feature type="signal peptide" evidence="2">
    <location>
        <begin position="1"/>
        <end position="20"/>
    </location>
</feature>
<accession>A0A9U8EK38</accession>
<evidence type="ECO:0000259" key="3">
    <source>
        <dbReference type="PROSITE" id="PS50940"/>
    </source>
</evidence>
<evidence type="ECO:0000256" key="1">
    <source>
        <dbReference type="SAM" id="MobiDB-lite"/>
    </source>
</evidence>
<protein>
    <submittedName>
        <fullName evidence="5">Uncharacterized protein LOC106074009</fullName>
    </submittedName>
</protein>
<dbReference type="KEGG" id="bgt:106074009"/>
<gene>
    <name evidence="5" type="primary">LOC106074009</name>
</gene>